<dbReference type="CDD" id="cd09272">
    <property type="entry name" value="RNase_HI_RT_Ty1"/>
    <property type="match status" value="1"/>
</dbReference>
<reference evidence="3" key="1">
    <citation type="submission" date="2023-03" db="EMBL/GenBank/DDBJ databases">
        <title>Chromosome-scale reference genome and RAD-based genetic map of yellow starthistle (Centaurea solstitialis) reveal putative structural variation and QTLs associated with invader traits.</title>
        <authorList>
            <person name="Reatini B."/>
            <person name="Cang F.A."/>
            <person name="Jiang Q."/>
            <person name="Mckibben M.T.W."/>
            <person name="Barker M.S."/>
            <person name="Rieseberg L.H."/>
            <person name="Dlugosch K.M."/>
        </authorList>
    </citation>
    <scope>NUCLEOTIDE SEQUENCE</scope>
    <source>
        <strain evidence="3">CAN-66</strain>
        <tissue evidence="3">Leaf</tissue>
    </source>
</reference>
<dbReference type="InterPro" id="IPR057670">
    <property type="entry name" value="SH3_retrovirus"/>
</dbReference>
<evidence type="ECO:0000313" key="3">
    <source>
        <dbReference type="EMBL" id="KAJ9552528.1"/>
    </source>
</evidence>
<dbReference type="PANTHER" id="PTHR11439:SF496">
    <property type="entry name" value="RNA-DIRECTED DNA POLYMERASE"/>
    <property type="match status" value="1"/>
</dbReference>
<feature type="domain" description="Integrase catalytic" evidence="2">
    <location>
        <begin position="370"/>
        <end position="461"/>
    </location>
</feature>
<dbReference type="Pfam" id="PF13976">
    <property type="entry name" value="gag_pre-integrs"/>
    <property type="match status" value="1"/>
</dbReference>
<name>A0AA38T8W5_9ASTR</name>
<dbReference type="GO" id="GO:0003676">
    <property type="term" value="F:nucleic acid binding"/>
    <property type="evidence" value="ECO:0007669"/>
    <property type="project" value="InterPro"/>
</dbReference>
<keyword evidence="4" id="KW-1185">Reference proteome</keyword>
<proteinExistence type="predicted"/>
<dbReference type="InterPro" id="IPR012337">
    <property type="entry name" value="RNaseH-like_sf"/>
</dbReference>
<sequence length="687" mass="77838">MKDFGEAAYILGIKIYRNRSKRFIGLSQSTYIDKVLKRFKTDESKKGYIPMQHGIVLSKTQCLVSSQDHDRIKSIPYASAIGSIMYAMLCTRPDVTYSVSVTSRFQQNPGEPHWVAVKNIFKYLRRTKEMFLVFGGSEDEISVIGYSDANFQTDRDDFRSQSGYVFTLNGGVISWKSSKQDTIAYSTTEAEYIAASDATKEAIWLRIFISDLRVVASISRPIDILCDNSGAVAQAKEPKEHHKSGHVLRKYHLIREIIGRGDVRDKKHSILFNDTECIILSPEFKMIDDTMILLRTLRKDNVYCLDLEDVSSNSSLDCLFSKASLSESSLWHRRMCHLNFKNMNKLVKNNLVKGLPSKEFSCDDHCVACLKVIVDDYSRFTWVFFLRTMIKPFITRIENQTNLKVKIIRSDNGTEFKNVDLNCFCEVKSIERQFSAPRTPKQNGVTERRNRTLIEAARSLLADFNYLSLFRCLCTILNTKTHLGKFESKSDDGFLVGYSAQSKAFRVFNSSTRITEESDNVKCNENTPNILGSGPDWLFYIDSLTNSLNISSAVVTGTETEKDKEKEQIPTVQHQEVDHSVETLSVEQSKNTVVDGLDQSKSSTAQSKSPEENDSNLGVNLQEEPLHLTITQKNHPSTMVNRDISSPMITRKQSKASSVQNPQLGMLSCFLSQVEPKKAYNAMKDPS</sequence>
<evidence type="ECO:0000259" key="2">
    <source>
        <dbReference type="PROSITE" id="PS50994"/>
    </source>
</evidence>
<dbReference type="InterPro" id="IPR025724">
    <property type="entry name" value="GAG-pre-integrase_dom"/>
</dbReference>
<feature type="compositionally biased region" description="Polar residues" evidence="1">
    <location>
        <begin position="599"/>
        <end position="608"/>
    </location>
</feature>
<dbReference type="GO" id="GO:0015074">
    <property type="term" value="P:DNA integration"/>
    <property type="evidence" value="ECO:0007669"/>
    <property type="project" value="InterPro"/>
</dbReference>
<dbReference type="AlphaFoldDB" id="A0AA38T8W5"/>
<dbReference type="EMBL" id="JARYMX010000004">
    <property type="protein sequence ID" value="KAJ9552528.1"/>
    <property type="molecule type" value="Genomic_DNA"/>
</dbReference>
<dbReference type="PROSITE" id="PS50994">
    <property type="entry name" value="INTEGRASE"/>
    <property type="match status" value="1"/>
</dbReference>
<evidence type="ECO:0000313" key="4">
    <source>
        <dbReference type="Proteomes" id="UP001172457"/>
    </source>
</evidence>
<dbReference type="InterPro" id="IPR036397">
    <property type="entry name" value="RNaseH_sf"/>
</dbReference>
<dbReference type="Gene3D" id="3.30.420.10">
    <property type="entry name" value="Ribonuclease H-like superfamily/Ribonuclease H"/>
    <property type="match status" value="1"/>
</dbReference>
<feature type="compositionally biased region" description="Basic and acidic residues" evidence="1">
    <location>
        <begin position="559"/>
        <end position="568"/>
    </location>
</feature>
<feature type="compositionally biased region" description="Polar residues" evidence="1">
    <location>
        <begin position="582"/>
        <end position="592"/>
    </location>
</feature>
<dbReference type="Pfam" id="PF25597">
    <property type="entry name" value="SH3_retrovirus"/>
    <property type="match status" value="1"/>
</dbReference>
<protein>
    <recommendedName>
        <fullName evidence="2">Integrase catalytic domain-containing protein</fullName>
    </recommendedName>
</protein>
<dbReference type="Proteomes" id="UP001172457">
    <property type="component" value="Chromosome 4"/>
</dbReference>
<dbReference type="InterPro" id="IPR001584">
    <property type="entry name" value="Integrase_cat-core"/>
</dbReference>
<feature type="region of interest" description="Disordered" evidence="1">
    <location>
        <begin position="557"/>
        <end position="620"/>
    </location>
</feature>
<dbReference type="SUPFAM" id="SSF53098">
    <property type="entry name" value="Ribonuclease H-like"/>
    <property type="match status" value="1"/>
</dbReference>
<gene>
    <name evidence="3" type="ORF">OSB04_016573</name>
</gene>
<organism evidence="3 4">
    <name type="scientific">Centaurea solstitialis</name>
    <name type="common">yellow star-thistle</name>
    <dbReference type="NCBI Taxonomy" id="347529"/>
    <lineage>
        <taxon>Eukaryota</taxon>
        <taxon>Viridiplantae</taxon>
        <taxon>Streptophyta</taxon>
        <taxon>Embryophyta</taxon>
        <taxon>Tracheophyta</taxon>
        <taxon>Spermatophyta</taxon>
        <taxon>Magnoliopsida</taxon>
        <taxon>eudicotyledons</taxon>
        <taxon>Gunneridae</taxon>
        <taxon>Pentapetalae</taxon>
        <taxon>asterids</taxon>
        <taxon>campanulids</taxon>
        <taxon>Asterales</taxon>
        <taxon>Asteraceae</taxon>
        <taxon>Carduoideae</taxon>
        <taxon>Cardueae</taxon>
        <taxon>Centaureinae</taxon>
        <taxon>Centaurea</taxon>
    </lineage>
</organism>
<dbReference type="PANTHER" id="PTHR11439">
    <property type="entry name" value="GAG-POL-RELATED RETROTRANSPOSON"/>
    <property type="match status" value="1"/>
</dbReference>
<accession>A0AA38T8W5</accession>
<comment type="caution">
    <text evidence="3">The sequence shown here is derived from an EMBL/GenBank/DDBJ whole genome shotgun (WGS) entry which is preliminary data.</text>
</comment>
<evidence type="ECO:0000256" key="1">
    <source>
        <dbReference type="SAM" id="MobiDB-lite"/>
    </source>
</evidence>